<dbReference type="InterPro" id="IPR050072">
    <property type="entry name" value="Peptidase_M20A"/>
</dbReference>
<dbReference type="RefSeq" id="WP_380049822.1">
    <property type="nucleotide sequence ID" value="NZ_JBHSOH010000014.1"/>
</dbReference>
<dbReference type="PANTHER" id="PTHR43808">
    <property type="entry name" value="ACETYLORNITHINE DEACETYLASE"/>
    <property type="match status" value="1"/>
</dbReference>
<gene>
    <name evidence="1" type="ORF">ACFPQ6_12400</name>
</gene>
<dbReference type="InterPro" id="IPR002933">
    <property type="entry name" value="Peptidase_M20"/>
</dbReference>
<name>A0ABW1DMC8_9DEIO</name>
<dbReference type="SUPFAM" id="SSF53187">
    <property type="entry name" value="Zn-dependent exopeptidases"/>
    <property type="match status" value="1"/>
</dbReference>
<dbReference type="PANTHER" id="PTHR43808:SF27">
    <property type="entry name" value="PROTEIN ROCB"/>
    <property type="match status" value="1"/>
</dbReference>
<organism evidence="1 2">
    <name type="scientific">Deinococcus petrolearius</name>
    <dbReference type="NCBI Taxonomy" id="1751295"/>
    <lineage>
        <taxon>Bacteria</taxon>
        <taxon>Thermotogati</taxon>
        <taxon>Deinococcota</taxon>
        <taxon>Deinococci</taxon>
        <taxon>Deinococcales</taxon>
        <taxon>Deinococcaceae</taxon>
        <taxon>Deinococcus</taxon>
    </lineage>
</organism>
<proteinExistence type="predicted"/>
<dbReference type="Gene3D" id="3.40.630.10">
    <property type="entry name" value="Zn peptidases"/>
    <property type="match status" value="1"/>
</dbReference>
<dbReference type="Pfam" id="PF01546">
    <property type="entry name" value="Peptidase_M20"/>
    <property type="match status" value="1"/>
</dbReference>
<dbReference type="PIRSF" id="PIRSF010386">
    <property type="entry name" value="RocB"/>
    <property type="match status" value="1"/>
</dbReference>
<keyword evidence="2" id="KW-1185">Reference proteome</keyword>
<comment type="caution">
    <text evidence="1">The sequence shown here is derived from an EMBL/GenBank/DDBJ whole genome shotgun (WGS) entry which is preliminary data.</text>
</comment>
<reference evidence="2" key="1">
    <citation type="journal article" date="2019" name="Int. J. Syst. Evol. Microbiol.">
        <title>The Global Catalogue of Microorganisms (GCM) 10K type strain sequencing project: providing services to taxonomists for standard genome sequencing and annotation.</title>
        <authorList>
            <consortium name="The Broad Institute Genomics Platform"/>
            <consortium name="The Broad Institute Genome Sequencing Center for Infectious Disease"/>
            <person name="Wu L."/>
            <person name="Ma J."/>
        </authorList>
    </citation>
    <scope>NUCLEOTIDE SEQUENCE [LARGE SCALE GENOMIC DNA]</scope>
    <source>
        <strain evidence="2">CGMCC 1.15053</strain>
    </source>
</reference>
<evidence type="ECO:0000313" key="1">
    <source>
        <dbReference type="EMBL" id="MFC5849108.1"/>
    </source>
</evidence>
<dbReference type="InterPro" id="IPR012166">
    <property type="entry name" value="Uncharacterised_RocB"/>
</dbReference>
<sequence length="573" mass="61328">MTLSSSPETPPPPPLDWFPRTRDLALTLTGWPSVSGSAGEVDFAERLLTLVRSWAYFQRRPEDAWAAPAHPSAASNVFVLVRGRGPQTVVLSGHYDTVGTGPYGDLQPLAQAPDRLTAALVRLLEDQERQAPGLTAAERLALDDLRSGEFLAGRGLLDMKGGLAAGLAVVERYAALPEAARPGNLLLIASPDEEVMSRGARRAAGELPELARHRGLHLTLGLNLDATNDVGDGREGRAAYLGTVGKLLVWTLVVGRPTHAAYPYDGTSAALIASELLREVEGNAALSDRAHGESSPPPVCLEWRDLRAGYDVTTPPAVWAAFNVLTHRRSPAEVLGQFTALAGHAAAQALNRFAQQARAWGSASTPGLSRQRADLLTFEELRARAAARVGQAQVAARLQEQPTSPDPLSDTREVVACLAAWADLQGPAVVLGLGAVHYPHTHVSDTDPSGATTRWVHAELDAFARSSGVTVATRPFFAGISDMSFLGHVPSSADETVARQTPCPAHVDRPVPDALAFPTVNVGPWGRDYHQRLERIHQPYAFGTLPALLWQLLQARLLRPSSLQPALTPGDDR</sequence>
<protein>
    <submittedName>
        <fullName evidence="1">M20/M25/M40 family metallo-hydrolase</fullName>
    </submittedName>
</protein>
<dbReference type="EMBL" id="JBHSOH010000014">
    <property type="protein sequence ID" value="MFC5849108.1"/>
    <property type="molecule type" value="Genomic_DNA"/>
</dbReference>
<accession>A0ABW1DMC8</accession>
<dbReference type="Proteomes" id="UP001595979">
    <property type="component" value="Unassembled WGS sequence"/>
</dbReference>
<evidence type="ECO:0000313" key="2">
    <source>
        <dbReference type="Proteomes" id="UP001595979"/>
    </source>
</evidence>